<feature type="binding site" evidence="2">
    <location>
        <position position="185"/>
    </location>
    <ligand>
        <name>substrate</name>
    </ligand>
</feature>
<proteinExistence type="inferred from homology"/>
<dbReference type="PANTHER" id="PTHR10291:SF0">
    <property type="entry name" value="DEHYDRODOLICHYL DIPHOSPHATE SYNTHASE 2"/>
    <property type="match status" value="1"/>
</dbReference>
<sequence>MSKTDKIPSHVAIIMDGNGRWARARGLERHEGHRAGVNSLRNVIARAARNPGVRYLTLYVFSTENWGRPQEEVDMLMELLCRSIVNELDELLREQVKVVVIGERAGMSKTVVEHIELIERETAACTELTILLCINYSSRGELTRAARRLAEKAVSGELSPAEITPETIAGELYTGGIPDPDLIIRTGGEQRLSNFLLWQGAYSELYFTPTYWPDFSGDDFDAAVAAYSGRHRRFGKVDEQE</sequence>
<dbReference type="PROSITE" id="PS01066">
    <property type="entry name" value="UPP_SYNTHASE"/>
    <property type="match status" value="1"/>
</dbReference>
<comment type="cofactor">
    <cofactor evidence="2">
        <name>Mg(2+)</name>
        <dbReference type="ChEBI" id="CHEBI:18420"/>
    </cofactor>
    <text evidence="2">Binds 2 magnesium ions per subunit.</text>
</comment>
<feature type="active site" evidence="2">
    <location>
        <position position="16"/>
    </location>
</feature>
<protein>
    <recommendedName>
        <fullName evidence="2">Isoprenyl transferase</fullName>
        <ecNumber evidence="2">2.5.1.-</ecNumber>
    </recommendedName>
</protein>
<dbReference type="HAMAP" id="MF_01139">
    <property type="entry name" value="ISPT"/>
    <property type="match status" value="1"/>
</dbReference>
<dbReference type="InterPro" id="IPR036424">
    <property type="entry name" value="UPP_synth-like_sf"/>
</dbReference>
<dbReference type="EMBL" id="JRGF01000006">
    <property type="protein sequence ID" value="KHE42039.1"/>
    <property type="molecule type" value="Genomic_DNA"/>
</dbReference>
<feature type="binding site" evidence="2">
    <location>
        <position position="33"/>
    </location>
    <ligand>
        <name>substrate</name>
    </ligand>
</feature>
<dbReference type="InterPro" id="IPR001441">
    <property type="entry name" value="UPP_synth-like"/>
</dbReference>
<comment type="caution">
    <text evidence="3">The sequence shown here is derived from an EMBL/GenBank/DDBJ whole genome shotgun (WGS) entry which is preliminary data.</text>
</comment>
<dbReference type="PANTHER" id="PTHR10291">
    <property type="entry name" value="DEHYDRODOLICHYL DIPHOSPHATE SYNTHASE FAMILY MEMBER"/>
    <property type="match status" value="1"/>
</dbReference>
<feature type="binding site" evidence="2">
    <location>
        <position position="16"/>
    </location>
    <ligand>
        <name>Mg(2+)</name>
        <dbReference type="ChEBI" id="CHEBI:18420"/>
    </ligand>
</feature>
<dbReference type="CDD" id="cd00475">
    <property type="entry name" value="Cis_IPPS"/>
    <property type="match status" value="1"/>
</dbReference>
<feature type="binding site" evidence="2">
    <location>
        <begin position="191"/>
        <end position="193"/>
    </location>
    <ligand>
        <name>substrate</name>
    </ligand>
</feature>
<evidence type="ECO:0000256" key="2">
    <source>
        <dbReference type="HAMAP-Rule" id="MF_01139"/>
    </source>
</evidence>
<dbReference type="Proteomes" id="UP000030889">
    <property type="component" value="Unassembled WGS sequence"/>
</dbReference>
<feature type="active site" description="Proton acceptor" evidence="2">
    <location>
        <position position="65"/>
    </location>
</feature>
<evidence type="ECO:0000313" key="3">
    <source>
        <dbReference type="EMBL" id="KHE42039.1"/>
    </source>
</evidence>
<accession>A0ABR4YIE4</accession>
<evidence type="ECO:0000313" key="4">
    <source>
        <dbReference type="Proteomes" id="UP000030889"/>
    </source>
</evidence>
<organism evidence="3 4">
    <name type="scientific">Alistipes inops</name>
    <dbReference type="NCBI Taxonomy" id="1501391"/>
    <lineage>
        <taxon>Bacteria</taxon>
        <taxon>Pseudomonadati</taxon>
        <taxon>Bacteroidota</taxon>
        <taxon>Bacteroidia</taxon>
        <taxon>Bacteroidales</taxon>
        <taxon>Rikenellaceae</taxon>
        <taxon>Alistipes</taxon>
    </lineage>
</organism>
<name>A0ABR4YIE4_9BACT</name>
<dbReference type="InterPro" id="IPR018520">
    <property type="entry name" value="UPP_synth-like_CS"/>
</dbReference>
<comment type="similarity">
    <text evidence="2">Belongs to the UPP synthase family.</text>
</comment>
<feature type="binding site" evidence="2">
    <location>
        <position position="68"/>
    </location>
    <ligand>
        <name>substrate</name>
    </ligand>
</feature>
<keyword evidence="4" id="KW-1185">Reference proteome</keyword>
<comment type="function">
    <text evidence="2">Catalyzes the condensation of isopentenyl diphosphate (IPP) with allylic pyrophosphates generating different type of terpenoids.</text>
</comment>
<dbReference type="Gene3D" id="3.40.1180.10">
    <property type="entry name" value="Decaprenyl diphosphate synthase-like"/>
    <property type="match status" value="1"/>
</dbReference>
<feature type="binding site" evidence="2">
    <location>
        <begin position="62"/>
        <end position="64"/>
    </location>
    <ligand>
        <name>substrate</name>
    </ligand>
</feature>
<feature type="binding site" evidence="2">
    <location>
        <begin position="17"/>
        <end position="20"/>
    </location>
    <ligand>
        <name>substrate</name>
    </ligand>
</feature>
<dbReference type="SUPFAM" id="SSF64005">
    <property type="entry name" value="Undecaprenyl diphosphate synthase"/>
    <property type="match status" value="1"/>
</dbReference>
<dbReference type="RefSeq" id="WP_022063916.1">
    <property type="nucleotide sequence ID" value="NZ_JRGF01000006.1"/>
</dbReference>
<gene>
    <name evidence="3" type="ORF">LG35_05625</name>
</gene>
<feature type="binding site" evidence="2">
    <location>
        <position position="29"/>
    </location>
    <ligand>
        <name>substrate</name>
    </ligand>
</feature>
<feature type="binding site" evidence="2">
    <location>
        <position position="66"/>
    </location>
    <ligand>
        <name>substrate</name>
    </ligand>
</feature>
<comment type="subunit">
    <text evidence="2">Homodimer.</text>
</comment>
<dbReference type="NCBIfam" id="TIGR00055">
    <property type="entry name" value="uppS"/>
    <property type="match status" value="1"/>
</dbReference>
<keyword evidence="2" id="KW-0479">Metal-binding</keyword>
<keyword evidence="1 2" id="KW-0808">Transferase</keyword>
<evidence type="ECO:0000256" key="1">
    <source>
        <dbReference type="ARBA" id="ARBA00022679"/>
    </source>
</evidence>
<feature type="binding site" evidence="2">
    <location>
        <position position="21"/>
    </location>
    <ligand>
        <name>substrate</name>
    </ligand>
</feature>
<keyword evidence="2" id="KW-0460">Magnesium</keyword>
<dbReference type="Pfam" id="PF01255">
    <property type="entry name" value="Prenyltransf"/>
    <property type="match status" value="1"/>
</dbReference>
<dbReference type="EC" id="2.5.1.-" evidence="2"/>
<reference evidence="3 4" key="1">
    <citation type="submission" date="2014-09" db="EMBL/GenBank/DDBJ databases">
        <title>Alistipes sp. 627, sp. nov., a novel member of the family Rikenellaceae isolated from human faeces.</title>
        <authorList>
            <person name="Shkoporov A.N."/>
            <person name="Chaplin A.V."/>
            <person name="Motuzova O.V."/>
            <person name="Kafarskaia L.I."/>
            <person name="Khokhlova E.V."/>
            <person name="Efimov B.A."/>
        </authorList>
    </citation>
    <scope>NUCLEOTIDE SEQUENCE [LARGE SCALE GENOMIC DNA]</scope>
    <source>
        <strain evidence="3 4">627</strain>
    </source>
</reference>
<feature type="binding site" evidence="2">
    <location>
        <position position="204"/>
    </location>
    <ligand>
        <name>Mg(2+)</name>
        <dbReference type="ChEBI" id="CHEBI:18420"/>
    </ligand>
</feature>